<dbReference type="GO" id="GO:0019722">
    <property type="term" value="P:calcium-mediated signaling"/>
    <property type="evidence" value="ECO:0007669"/>
    <property type="project" value="TreeGrafter"/>
</dbReference>
<proteinExistence type="inferred from homology"/>
<gene>
    <name evidence="7" type="primary">LOC105045281</name>
</gene>
<feature type="chain" id="PRO_5026853393" evidence="5">
    <location>
        <begin position="30"/>
        <end position="123"/>
    </location>
</feature>
<evidence type="ECO:0000256" key="1">
    <source>
        <dbReference type="ARBA" id="ARBA00009178"/>
    </source>
</evidence>
<keyword evidence="4" id="KW-1015">Disulfide bond</keyword>
<evidence type="ECO:0000256" key="4">
    <source>
        <dbReference type="ARBA" id="ARBA00023157"/>
    </source>
</evidence>
<dbReference type="Proteomes" id="UP000504607">
    <property type="component" value="Chromosome 5"/>
</dbReference>
<dbReference type="Pfam" id="PF05498">
    <property type="entry name" value="RALF"/>
    <property type="match status" value="1"/>
</dbReference>
<dbReference type="GO" id="GO:0005179">
    <property type="term" value="F:hormone activity"/>
    <property type="evidence" value="ECO:0007669"/>
    <property type="project" value="UniProtKB-KW"/>
</dbReference>
<sequence length="123" mass="13291">MAMRRSSPSLFFLLLFAASIALLAATSEAISSATTAGAAELGWIPGRTACQGTIAECLAGEEFELDSEISRRILATSRYISYDALRRDSTPCSRRGASYYNCRPGAHANPYSRGCSAITRCRR</sequence>
<evidence type="ECO:0000313" key="6">
    <source>
        <dbReference type="Proteomes" id="UP000504607"/>
    </source>
</evidence>
<evidence type="ECO:0000256" key="3">
    <source>
        <dbReference type="ARBA" id="ARBA00022729"/>
    </source>
</evidence>
<feature type="signal peptide" evidence="5">
    <location>
        <begin position="1"/>
        <end position="29"/>
    </location>
</feature>
<dbReference type="KEGG" id="egu:105045281"/>
<dbReference type="AlphaFoldDB" id="A0A6I9R910"/>
<dbReference type="InParanoid" id="A0A6I9R910"/>
<evidence type="ECO:0000256" key="5">
    <source>
        <dbReference type="SAM" id="SignalP"/>
    </source>
</evidence>
<protein>
    <submittedName>
        <fullName evidence="7">Protein RALF-like 33</fullName>
    </submittedName>
</protein>
<evidence type="ECO:0000313" key="7">
    <source>
        <dbReference type="RefSeq" id="XP_010921813.1"/>
    </source>
</evidence>
<reference evidence="7" key="1">
    <citation type="submission" date="2025-08" db="UniProtKB">
        <authorList>
            <consortium name="RefSeq"/>
        </authorList>
    </citation>
    <scope>IDENTIFICATION</scope>
</reference>
<organism evidence="6 7">
    <name type="scientific">Elaeis guineensis var. tenera</name>
    <name type="common">Oil palm</name>
    <dbReference type="NCBI Taxonomy" id="51953"/>
    <lineage>
        <taxon>Eukaryota</taxon>
        <taxon>Viridiplantae</taxon>
        <taxon>Streptophyta</taxon>
        <taxon>Embryophyta</taxon>
        <taxon>Tracheophyta</taxon>
        <taxon>Spermatophyta</taxon>
        <taxon>Magnoliopsida</taxon>
        <taxon>Liliopsida</taxon>
        <taxon>Arecaceae</taxon>
        <taxon>Arecoideae</taxon>
        <taxon>Cocoseae</taxon>
        <taxon>Elaeidinae</taxon>
        <taxon>Elaeis</taxon>
    </lineage>
</organism>
<dbReference type="RefSeq" id="XP_010921813.1">
    <property type="nucleotide sequence ID" value="XM_010923511.3"/>
</dbReference>
<comment type="similarity">
    <text evidence="1">Belongs to the plant rapid alkalinization factor (RALF) family.</text>
</comment>
<keyword evidence="3 5" id="KW-0732">Signal</keyword>
<dbReference type="InterPro" id="IPR008801">
    <property type="entry name" value="RALF"/>
</dbReference>
<keyword evidence="2" id="KW-0372">Hormone</keyword>
<evidence type="ECO:0000256" key="2">
    <source>
        <dbReference type="ARBA" id="ARBA00022702"/>
    </source>
</evidence>
<dbReference type="GeneID" id="105045281"/>
<dbReference type="OrthoDB" id="1613518at2759"/>
<dbReference type="GO" id="GO:0009506">
    <property type="term" value="C:plasmodesma"/>
    <property type="evidence" value="ECO:0007669"/>
    <property type="project" value="TreeGrafter"/>
</dbReference>
<name>A0A6I9R910_ELAGV</name>
<dbReference type="PANTHER" id="PTHR33136:SF13">
    <property type="entry name" value="OS10G0328900 PROTEIN"/>
    <property type="match status" value="1"/>
</dbReference>
<accession>A0A6I9R910</accession>
<dbReference type="FunCoup" id="A0A6I9R910">
    <property type="interactions" value="813"/>
</dbReference>
<keyword evidence="6" id="KW-1185">Reference proteome</keyword>
<dbReference type="PANTHER" id="PTHR33136">
    <property type="entry name" value="RAPID ALKALINIZATION FACTOR-LIKE"/>
    <property type="match status" value="1"/>
</dbReference>